<protein>
    <recommendedName>
        <fullName evidence="4">Secreted protein</fullName>
    </recommendedName>
</protein>
<evidence type="ECO:0000313" key="3">
    <source>
        <dbReference type="Proteomes" id="UP001482620"/>
    </source>
</evidence>
<keyword evidence="1" id="KW-0732">Signal</keyword>
<evidence type="ECO:0000256" key="1">
    <source>
        <dbReference type="SAM" id="SignalP"/>
    </source>
</evidence>
<dbReference type="EMBL" id="JAHRIQ010072797">
    <property type="protein sequence ID" value="MEQ2245303.1"/>
    <property type="molecule type" value="Genomic_DNA"/>
</dbReference>
<organism evidence="2 3">
    <name type="scientific">Ilyodon furcidens</name>
    <name type="common">goldbreast splitfin</name>
    <dbReference type="NCBI Taxonomy" id="33524"/>
    <lineage>
        <taxon>Eukaryota</taxon>
        <taxon>Metazoa</taxon>
        <taxon>Chordata</taxon>
        <taxon>Craniata</taxon>
        <taxon>Vertebrata</taxon>
        <taxon>Euteleostomi</taxon>
        <taxon>Actinopterygii</taxon>
        <taxon>Neopterygii</taxon>
        <taxon>Teleostei</taxon>
        <taxon>Neoteleostei</taxon>
        <taxon>Acanthomorphata</taxon>
        <taxon>Ovalentaria</taxon>
        <taxon>Atherinomorphae</taxon>
        <taxon>Cyprinodontiformes</taxon>
        <taxon>Goodeidae</taxon>
        <taxon>Ilyodon</taxon>
    </lineage>
</organism>
<gene>
    <name evidence="2" type="ORF">ILYODFUR_026198</name>
</gene>
<name>A0ABV0UN84_9TELE</name>
<proteinExistence type="predicted"/>
<evidence type="ECO:0000313" key="2">
    <source>
        <dbReference type="EMBL" id="MEQ2245303.1"/>
    </source>
</evidence>
<feature type="chain" id="PRO_5046081958" description="Secreted protein" evidence="1">
    <location>
        <begin position="18"/>
        <end position="110"/>
    </location>
</feature>
<reference evidence="2 3" key="1">
    <citation type="submission" date="2021-06" db="EMBL/GenBank/DDBJ databases">
        <authorList>
            <person name="Palmer J.M."/>
        </authorList>
    </citation>
    <scope>NUCLEOTIDE SEQUENCE [LARGE SCALE GENOMIC DNA]</scope>
    <source>
        <strain evidence="3">if_2019</strain>
        <tissue evidence="2">Muscle</tissue>
    </source>
</reference>
<keyword evidence="3" id="KW-1185">Reference proteome</keyword>
<comment type="caution">
    <text evidence="2">The sequence shown here is derived from an EMBL/GenBank/DDBJ whole genome shotgun (WGS) entry which is preliminary data.</text>
</comment>
<evidence type="ECO:0008006" key="4">
    <source>
        <dbReference type="Google" id="ProtNLM"/>
    </source>
</evidence>
<accession>A0ABV0UN84</accession>
<feature type="signal peptide" evidence="1">
    <location>
        <begin position="1"/>
        <end position="17"/>
    </location>
</feature>
<dbReference type="Proteomes" id="UP001482620">
    <property type="component" value="Unassembled WGS sequence"/>
</dbReference>
<sequence length="110" mass="11944">MWLLSLTFSSCLFLVKGLPVLTSGIHWSVPGSQASSHLSPNKIFWTTSSLAGKLKASHFPLSSVQPVCPPTLKPRLSDCSCLIALLIHFAHSDHNLVSAHSPGFIIFSYQ</sequence>